<keyword evidence="18" id="KW-0961">Cell wall biogenesis/degradation</keyword>
<dbReference type="GO" id="GO:0098552">
    <property type="term" value="C:side of membrane"/>
    <property type="evidence" value="ECO:0007669"/>
    <property type="project" value="UniProtKB-KW"/>
</dbReference>
<keyword evidence="10 23" id="KW-0732">Signal</keyword>
<dbReference type="PROSITE" id="PS51677">
    <property type="entry name" value="NODB"/>
    <property type="match status" value="1"/>
</dbReference>
<feature type="compositionally biased region" description="Low complexity" evidence="22">
    <location>
        <begin position="368"/>
        <end position="388"/>
    </location>
</feature>
<keyword evidence="26" id="KW-1185">Reference proteome</keyword>
<evidence type="ECO:0000256" key="2">
    <source>
        <dbReference type="ARBA" id="ARBA00004191"/>
    </source>
</evidence>
<feature type="compositionally biased region" description="Low complexity" evidence="22">
    <location>
        <begin position="407"/>
        <end position="418"/>
    </location>
</feature>
<sequence length="521" mass="54906">MGPSLLRTIFVLSLTSSPFLSEAQTGGAGAAGGDSSLSVTPLPLSKTYPAGTQSPIAGAPPLPNAAISTQQYPPLDKIPPTDSDVVKAWLSKIDMSKVPGNKPNGLNGCGNTTNADAVAKAGPDGACWWTCGKCTRPSDITTCPSKGTYGASFDDGPSEFSPNVLKYLDDNKLKATFFIVGSRAVSSPDILRAEYMAGHQLCLHTWSHPSLTTLTNEQIVAEFAWSMKAFKDILGIEPNCARPPYSDIDDRVRYILNAMGLKIILWTRTSTTDFDTNDWRTVDGSATVEASLSAFQNILTAQQSLSTGFIVLTHDLFSQTVALSLNHFFPTVLKTPGLKIQSISDCLGQPLSASYIETAGSSGRNGTAAGPAAGNSSVSPSPGVTPGSLATVGPTSNSSGTADKGAKGSSGTSSGPLGLHSRGFSTHTFSGTVLPEPMPCSRGDLGWPTAAPQWCRNLFVHLALRWLLIHKGFNVLQKKSQVSSTVPYQNKMWAIIAPIIFCTCCDGTVQHEVGGTSRQED</sequence>
<reference evidence="25 26" key="1">
    <citation type="submission" date="2015-08" db="EMBL/GenBank/DDBJ databases">
        <title>Next Generation Sequencing and Analysis of the Genome of Puccinia sorghi L Schw, the Causal Agent of Maize Common Rust.</title>
        <authorList>
            <person name="Rochi L."/>
            <person name="Burguener G."/>
            <person name="Darino M."/>
            <person name="Turjanski A."/>
            <person name="Kreff E."/>
            <person name="Dieguez M.J."/>
            <person name="Sacco F."/>
        </authorList>
    </citation>
    <scope>NUCLEOTIDE SEQUENCE [LARGE SCALE GENOMIC DNA]</scope>
    <source>
        <strain evidence="25 26">RO10H11247</strain>
    </source>
</reference>
<evidence type="ECO:0000256" key="22">
    <source>
        <dbReference type="SAM" id="MobiDB-lite"/>
    </source>
</evidence>
<protein>
    <recommendedName>
        <fullName evidence="20">chitin deacetylase</fullName>
        <ecNumber evidence="20">3.5.1.41</ecNumber>
    </recommendedName>
</protein>
<dbReference type="FunFam" id="3.20.20.370:FF:000004">
    <property type="entry name" value="Related to Chitin deacetylase"/>
    <property type="match status" value="1"/>
</dbReference>
<keyword evidence="12" id="KW-0146">Chitin degradation</keyword>
<evidence type="ECO:0000256" key="19">
    <source>
        <dbReference type="ARBA" id="ARBA00023326"/>
    </source>
</evidence>
<evidence type="ECO:0000256" key="11">
    <source>
        <dbReference type="ARBA" id="ARBA00022801"/>
    </source>
</evidence>
<comment type="cofactor">
    <cofactor evidence="1">
        <name>Co(2+)</name>
        <dbReference type="ChEBI" id="CHEBI:48828"/>
    </cofactor>
</comment>
<dbReference type="GO" id="GO:0071555">
    <property type="term" value="P:cell wall organization"/>
    <property type="evidence" value="ECO:0007669"/>
    <property type="project" value="UniProtKB-KW"/>
</dbReference>
<comment type="subcellular location">
    <subcellularLocation>
        <location evidence="3">Cell membrane</location>
        <topology evidence="3">Lipid-anchor</topology>
        <topology evidence="3">GPI-anchor</topology>
    </subcellularLocation>
    <subcellularLocation>
        <location evidence="2">Secreted</location>
        <location evidence="2">Cell wall</location>
    </subcellularLocation>
</comment>
<evidence type="ECO:0000256" key="10">
    <source>
        <dbReference type="ARBA" id="ARBA00022729"/>
    </source>
</evidence>
<evidence type="ECO:0000313" key="26">
    <source>
        <dbReference type="Proteomes" id="UP000037035"/>
    </source>
</evidence>
<keyword evidence="9" id="KW-0479">Metal-binding</keyword>
<keyword evidence="16" id="KW-0170">Cobalt</keyword>
<evidence type="ECO:0000256" key="9">
    <source>
        <dbReference type="ARBA" id="ARBA00022723"/>
    </source>
</evidence>
<comment type="catalytic activity">
    <reaction evidence="21">
        <text>[(1-&gt;4)-N-acetyl-beta-D-glucosaminyl](n) + n H2O = chitosan + n acetate</text>
        <dbReference type="Rhea" id="RHEA:10464"/>
        <dbReference type="Rhea" id="RHEA-COMP:9593"/>
        <dbReference type="Rhea" id="RHEA-COMP:9597"/>
        <dbReference type="ChEBI" id="CHEBI:15377"/>
        <dbReference type="ChEBI" id="CHEBI:17029"/>
        <dbReference type="ChEBI" id="CHEBI:30089"/>
        <dbReference type="ChEBI" id="CHEBI:57704"/>
        <dbReference type="EC" id="3.5.1.41"/>
    </reaction>
    <physiologicalReaction direction="left-to-right" evidence="21">
        <dbReference type="Rhea" id="RHEA:10465"/>
    </physiologicalReaction>
</comment>
<keyword evidence="15" id="KW-0119">Carbohydrate metabolism</keyword>
<dbReference type="GO" id="GO:0006032">
    <property type="term" value="P:chitin catabolic process"/>
    <property type="evidence" value="ECO:0007669"/>
    <property type="project" value="UniProtKB-KW"/>
</dbReference>
<proteinExistence type="inferred from homology"/>
<comment type="caution">
    <text evidence="25">The sequence shown here is derived from an EMBL/GenBank/DDBJ whole genome shotgun (WGS) entry which is preliminary data.</text>
</comment>
<keyword evidence="5" id="KW-1003">Cell membrane</keyword>
<gene>
    <name evidence="25" type="ORF">VP01_1639g21</name>
</gene>
<dbReference type="AlphaFoldDB" id="A0A0L6VGV0"/>
<dbReference type="GO" id="GO:0005886">
    <property type="term" value="C:plasma membrane"/>
    <property type="evidence" value="ECO:0007669"/>
    <property type="project" value="UniProtKB-SubCell"/>
</dbReference>
<accession>A0A0L6VGV0</accession>
<evidence type="ECO:0000256" key="6">
    <source>
        <dbReference type="ARBA" id="ARBA00022512"/>
    </source>
</evidence>
<evidence type="ECO:0000259" key="24">
    <source>
        <dbReference type="PROSITE" id="PS51677"/>
    </source>
</evidence>
<dbReference type="STRING" id="27349.A0A0L6VGV0"/>
<feature type="domain" description="NodB homology" evidence="24">
    <location>
        <begin position="147"/>
        <end position="341"/>
    </location>
</feature>
<dbReference type="EC" id="3.5.1.41" evidence="20"/>
<evidence type="ECO:0000256" key="15">
    <source>
        <dbReference type="ARBA" id="ARBA00023277"/>
    </source>
</evidence>
<dbReference type="EMBL" id="LAVV01006436">
    <property type="protein sequence ID" value="KNZ59954.1"/>
    <property type="molecule type" value="Genomic_DNA"/>
</dbReference>
<evidence type="ECO:0000256" key="5">
    <source>
        <dbReference type="ARBA" id="ARBA00022475"/>
    </source>
</evidence>
<evidence type="ECO:0000256" key="4">
    <source>
        <dbReference type="ARBA" id="ARBA00010973"/>
    </source>
</evidence>
<dbReference type="InterPro" id="IPR002509">
    <property type="entry name" value="NODB_dom"/>
</dbReference>
<keyword evidence="7" id="KW-0964">Secreted</keyword>
<keyword evidence="17" id="KW-0449">Lipoprotein</keyword>
<evidence type="ECO:0000256" key="21">
    <source>
        <dbReference type="ARBA" id="ARBA00048494"/>
    </source>
</evidence>
<dbReference type="SUPFAM" id="SSF88713">
    <property type="entry name" value="Glycoside hydrolase/deacetylase"/>
    <property type="match status" value="1"/>
</dbReference>
<evidence type="ECO:0000256" key="3">
    <source>
        <dbReference type="ARBA" id="ARBA00004609"/>
    </source>
</evidence>
<dbReference type="InterPro" id="IPR011330">
    <property type="entry name" value="Glyco_hydro/deAcase_b/a-brl"/>
</dbReference>
<dbReference type="GO" id="GO:0046872">
    <property type="term" value="F:metal ion binding"/>
    <property type="evidence" value="ECO:0007669"/>
    <property type="project" value="UniProtKB-KW"/>
</dbReference>
<evidence type="ECO:0000256" key="17">
    <source>
        <dbReference type="ARBA" id="ARBA00023288"/>
    </source>
</evidence>
<evidence type="ECO:0000256" key="23">
    <source>
        <dbReference type="SAM" id="SignalP"/>
    </source>
</evidence>
<dbReference type="Proteomes" id="UP000037035">
    <property type="component" value="Unassembled WGS sequence"/>
</dbReference>
<evidence type="ECO:0000256" key="13">
    <source>
        <dbReference type="ARBA" id="ARBA00023136"/>
    </source>
</evidence>
<feature type="region of interest" description="Disordered" evidence="22">
    <location>
        <begin position="362"/>
        <end position="418"/>
    </location>
</feature>
<dbReference type="OrthoDB" id="407355at2759"/>
<evidence type="ECO:0000256" key="8">
    <source>
        <dbReference type="ARBA" id="ARBA00022622"/>
    </source>
</evidence>
<dbReference type="PANTHER" id="PTHR10587:SF133">
    <property type="entry name" value="CHITIN DEACETYLASE 1-RELATED"/>
    <property type="match status" value="1"/>
</dbReference>
<dbReference type="Gene3D" id="3.20.20.370">
    <property type="entry name" value="Glycoside hydrolase/deacetylase"/>
    <property type="match status" value="1"/>
</dbReference>
<keyword evidence="8" id="KW-0336">GPI-anchor</keyword>
<keyword evidence="13" id="KW-0472">Membrane</keyword>
<evidence type="ECO:0000256" key="16">
    <source>
        <dbReference type="ARBA" id="ARBA00023285"/>
    </source>
</evidence>
<evidence type="ECO:0000256" key="12">
    <source>
        <dbReference type="ARBA" id="ARBA00023024"/>
    </source>
</evidence>
<dbReference type="GO" id="GO:0009272">
    <property type="term" value="P:fungal-type cell wall biogenesis"/>
    <property type="evidence" value="ECO:0007669"/>
    <property type="project" value="UniProtKB-ARBA"/>
</dbReference>
<dbReference type="Pfam" id="PF01522">
    <property type="entry name" value="Polysacc_deac_1"/>
    <property type="match status" value="1"/>
</dbReference>
<dbReference type="GO" id="GO:0000272">
    <property type="term" value="P:polysaccharide catabolic process"/>
    <property type="evidence" value="ECO:0007669"/>
    <property type="project" value="UniProtKB-KW"/>
</dbReference>
<evidence type="ECO:0000256" key="1">
    <source>
        <dbReference type="ARBA" id="ARBA00001941"/>
    </source>
</evidence>
<keyword evidence="6" id="KW-0134">Cell wall</keyword>
<evidence type="ECO:0000313" key="25">
    <source>
        <dbReference type="EMBL" id="KNZ59954.1"/>
    </source>
</evidence>
<evidence type="ECO:0000256" key="7">
    <source>
        <dbReference type="ARBA" id="ARBA00022525"/>
    </source>
</evidence>
<evidence type="ECO:0000256" key="20">
    <source>
        <dbReference type="ARBA" id="ARBA00024056"/>
    </source>
</evidence>
<feature type="signal peptide" evidence="23">
    <location>
        <begin position="1"/>
        <end position="23"/>
    </location>
</feature>
<dbReference type="InterPro" id="IPR050248">
    <property type="entry name" value="Polysacc_deacetylase_ArnD"/>
</dbReference>
<comment type="similarity">
    <text evidence="4">Belongs to the polysaccharide deacetylase family.</text>
</comment>
<evidence type="ECO:0000256" key="14">
    <source>
        <dbReference type="ARBA" id="ARBA00023180"/>
    </source>
</evidence>
<feature type="chain" id="PRO_5005568534" description="chitin deacetylase" evidence="23">
    <location>
        <begin position="24"/>
        <end position="521"/>
    </location>
</feature>
<organism evidence="25 26">
    <name type="scientific">Puccinia sorghi</name>
    <dbReference type="NCBI Taxonomy" id="27349"/>
    <lineage>
        <taxon>Eukaryota</taxon>
        <taxon>Fungi</taxon>
        <taxon>Dikarya</taxon>
        <taxon>Basidiomycota</taxon>
        <taxon>Pucciniomycotina</taxon>
        <taxon>Pucciniomycetes</taxon>
        <taxon>Pucciniales</taxon>
        <taxon>Pucciniaceae</taxon>
        <taxon>Puccinia</taxon>
    </lineage>
</organism>
<dbReference type="PANTHER" id="PTHR10587">
    <property type="entry name" value="GLYCOSYL TRANSFERASE-RELATED"/>
    <property type="match status" value="1"/>
</dbReference>
<name>A0A0L6VGV0_9BASI</name>
<dbReference type="VEuPathDB" id="FungiDB:VP01_1639g21"/>
<keyword evidence="19" id="KW-0624">Polysaccharide degradation</keyword>
<dbReference type="GO" id="GO:0004099">
    <property type="term" value="F:chitin deacetylase activity"/>
    <property type="evidence" value="ECO:0007669"/>
    <property type="project" value="UniProtKB-EC"/>
</dbReference>
<keyword evidence="11" id="KW-0378">Hydrolase</keyword>
<evidence type="ECO:0000256" key="18">
    <source>
        <dbReference type="ARBA" id="ARBA00023316"/>
    </source>
</evidence>
<keyword evidence="14" id="KW-0325">Glycoprotein</keyword>